<evidence type="ECO:0000313" key="1">
    <source>
        <dbReference type="EMBL" id="CAH1270985.1"/>
    </source>
</evidence>
<dbReference type="EMBL" id="OV696693">
    <property type="protein sequence ID" value="CAH1270985.1"/>
    <property type="molecule type" value="Genomic_DNA"/>
</dbReference>
<organism evidence="1 2">
    <name type="scientific">Branchiostoma lanceolatum</name>
    <name type="common">Common lancelet</name>
    <name type="synonym">Amphioxus lanceolatum</name>
    <dbReference type="NCBI Taxonomy" id="7740"/>
    <lineage>
        <taxon>Eukaryota</taxon>
        <taxon>Metazoa</taxon>
        <taxon>Chordata</taxon>
        <taxon>Cephalochordata</taxon>
        <taxon>Leptocardii</taxon>
        <taxon>Amphioxiformes</taxon>
        <taxon>Branchiostomatidae</taxon>
        <taxon>Branchiostoma</taxon>
    </lineage>
</organism>
<name>A0A8K0AA00_BRALA</name>
<proteinExistence type="predicted"/>
<dbReference type="AlphaFoldDB" id="A0A8K0AA00"/>
<accession>A0A8K0AA00</accession>
<protein>
    <submittedName>
        <fullName evidence="1">Hypp4528 protein</fullName>
    </submittedName>
</protein>
<dbReference type="Proteomes" id="UP000838412">
    <property type="component" value="Chromosome 8"/>
</dbReference>
<evidence type="ECO:0000313" key="2">
    <source>
        <dbReference type="Proteomes" id="UP000838412"/>
    </source>
</evidence>
<dbReference type="OrthoDB" id="6127264at2759"/>
<keyword evidence="2" id="KW-1185">Reference proteome</keyword>
<reference evidence="1" key="1">
    <citation type="submission" date="2022-01" db="EMBL/GenBank/DDBJ databases">
        <authorList>
            <person name="Braso-Vives M."/>
        </authorList>
    </citation>
    <scope>NUCLEOTIDE SEQUENCE</scope>
</reference>
<sequence length="218" mass="23814">MYSIDALSTFCNLITWGKRNSDRCKLCGNRETLHHVLNHCSVSLQQGRHTFRHNAISKHITDSILEAIDPTQTNATVYADIQGHTTNGGTVPAHILPTTQKPDLVTYLPAPTDTTPGNSGGSTKYKVQPCAGQVSCITTVRFSFRGRQESQTLSTRIIENMLLERLDDLRAAEEMCGDSRRLVRTASGNGSCGAVPTSLIGKRAEVVSCQLSAFTFFL</sequence>
<gene>
    <name evidence="1" type="primary">Hypp4528</name>
    <name evidence="1" type="ORF">BLAG_LOCUS23127</name>
</gene>